<feature type="chain" id="PRO_5002263521" description="Protein kinase domain-containing protein" evidence="9">
    <location>
        <begin position="21"/>
        <end position="728"/>
    </location>
</feature>
<evidence type="ECO:0000256" key="4">
    <source>
        <dbReference type="ARBA" id="ARBA00022741"/>
    </source>
</evidence>
<keyword evidence="9" id="KW-0732">Signal</keyword>
<dbReference type="SMART" id="SM00220">
    <property type="entry name" value="S_TKc"/>
    <property type="match status" value="1"/>
</dbReference>
<dbReference type="PROSITE" id="PS00108">
    <property type="entry name" value="PROTEIN_KINASE_ST"/>
    <property type="match status" value="1"/>
</dbReference>
<dbReference type="GO" id="GO:0016020">
    <property type="term" value="C:membrane"/>
    <property type="evidence" value="ECO:0007669"/>
    <property type="project" value="UniProtKB-SubCell"/>
</dbReference>
<dbReference type="GO" id="GO:0005524">
    <property type="term" value="F:ATP binding"/>
    <property type="evidence" value="ECO:0007669"/>
    <property type="project" value="UniProtKB-UniRule"/>
</dbReference>
<dbReference type="InterPro" id="IPR011009">
    <property type="entry name" value="Kinase-like_dom_sf"/>
</dbReference>
<dbReference type="PaxDb" id="65489-OBART09G07220.1"/>
<evidence type="ECO:0000313" key="12">
    <source>
        <dbReference type="Proteomes" id="UP000026960"/>
    </source>
</evidence>
<evidence type="ECO:0000256" key="1">
    <source>
        <dbReference type="ARBA" id="ARBA00004167"/>
    </source>
</evidence>
<dbReference type="FunFam" id="3.30.200.20:FF:000039">
    <property type="entry name" value="receptor-like protein kinase FERONIA"/>
    <property type="match status" value="1"/>
</dbReference>
<dbReference type="eggNOG" id="ENOG502QQCZ">
    <property type="taxonomic scope" value="Eukaryota"/>
</dbReference>
<dbReference type="SUPFAM" id="SSF56112">
    <property type="entry name" value="Protein kinase-like (PK-like)"/>
    <property type="match status" value="1"/>
</dbReference>
<feature type="binding site" evidence="7">
    <location>
        <position position="473"/>
    </location>
    <ligand>
        <name>ATP</name>
        <dbReference type="ChEBI" id="CHEBI:30616"/>
    </ligand>
</feature>
<dbReference type="Gramene" id="OBART09G07220.1">
    <property type="protein sequence ID" value="OBART09G07220.1"/>
    <property type="gene ID" value="OBART09G07220"/>
</dbReference>
<keyword evidence="5" id="KW-0418">Kinase</keyword>
<dbReference type="EnsemblPlants" id="OBART09G07220.1">
    <property type="protein sequence ID" value="OBART09G07220.1"/>
    <property type="gene ID" value="OBART09G07220"/>
</dbReference>
<feature type="domain" description="Protein kinase" evidence="10">
    <location>
        <begin position="445"/>
        <end position="697"/>
    </location>
</feature>
<dbReference type="Pfam" id="PF07714">
    <property type="entry name" value="PK_Tyr_Ser-Thr"/>
    <property type="match status" value="1"/>
</dbReference>
<keyword evidence="3" id="KW-0808">Transferase</keyword>
<evidence type="ECO:0000256" key="3">
    <source>
        <dbReference type="ARBA" id="ARBA00022679"/>
    </source>
</evidence>
<dbReference type="GO" id="GO:0004674">
    <property type="term" value="F:protein serine/threonine kinase activity"/>
    <property type="evidence" value="ECO:0007669"/>
    <property type="project" value="UniProtKB-KW"/>
</dbReference>
<evidence type="ECO:0000259" key="10">
    <source>
        <dbReference type="PROSITE" id="PS50011"/>
    </source>
</evidence>
<name>A0A0D3H5V5_9ORYZ</name>
<feature type="signal peptide" evidence="9">
    <location>
        <begin position="1"/>
        <end position="20"/>
    </location>
</feature>
<evidence type="ECO:0000256" key="6">
    <source>
        <dbReference type="ARBA" id="ARBA00022840"/>
    </source>
</evidence>
<dbReference type="STRING" id="65489.A0A0D3H5V5"/>
<dbReference type="PROSITE" id="PS50011">
    <property type="entry name" value="PROTEIN_KINASE_DOM"/>
    <property type="match status" value="1"/>
</dbReference>
<dbReference type="InterPro" id="IPR008271">
    <property type="entry name" value="Ser/Thr_kinase_AS"/>
</dbReference>
<keyword evidence="12" id="KW-1185">Reference proteome</keyword>
<dbReference type="PROSITE" id="PS00107">
    <property type="entry name" value="PROTEIN_KINASE_ATP"/>
    <property type="match status" value="1"/>
</dbReference>
<feature type="region of interest" description="Disordered" evidence="8">
    <location>
        <begin position="705"/>
        <end position="728"/>
    </location>
</feature>
<dbReference type="Gene3D" id="3.30.200.20">
    <property type="entry name" value="Phosphorylase Kinase, domain 1"/>
    <property type="match status" value="1"/>
</dbReference>
<evidence type="ECO:0000256" key="2">
    <source>
        <dbReference type="ARBA" id="ARBA00022527"/>
    </source>
</evidence>
<accession>A0A0D3H5V5</accession>
<dbReference type="InterPro" id="IPR000719">
    <property type="entry name" value="Prot_kinase_dom"/>
</dbReference>
<reference evidence="11" key="2">
    <citation type="submission" date="2015-03" db="UniProtKB">
        <authorList>
            <consortium name="EnsemblPlants"/>
        </authorList>
    </citation>
    <scope>IDENTIFICATION</scope>
</reference>
<dbReference type="Proteomes" id="UP000026960">
    <property type="component" value="Chromosome 9"/>
</dbReference>
<keyword evidence="2" id="KW-0723">Serine/threonine-protein kinase</keyword>
<dbReference type="InterPro" id="IPR017441">
    <property type="entry name" value="Protein_kinase_ATP_BS"/>
</dbReference>
<dbReference type="InterPro" id="IPR001245">
    <property type="entry name" value="Ser-Thr/Tyr_kinase_cat_dom"/>
</dbReference>
<reference evidence="11" key="1">
    <citation type="journal article" date="2009" name="Rice">
        <title>De Novo Next Generation Sequencing of Plant Genomes.</title>
        <authorList>
            <person name="Rounsley S."/>
            <person name="Marri P.R."/>
            <person name="Yu Y."/>
            <person name="He R."/>
            <person name="Sisneros N."/>
            <person name="Goicoechea J.L."/>
            <person name="Lee S.J."/>
            <person name="Angelova A."/>
            <person name="Kudrna D."/>
            <person name="Luo M."/>
            <person name="Affourtit J."/>
            <person name="Desany B."/>
            <person name="Knight J."/>
            <person name="Niazi F."/>
            <person name="Egholm M."/>
            <person name="Wing R.A."/>
        </authorList>
    </citation>
    <scope>NUCLEOTIDE SEQUENCE [LARGE SCALE GENOMIC DNA]</scope>
    <source>
        <strain evidence="11">cv. IRGC 105608</strain>
    </source>
</reference>
<proteinExistence type="predicted"/>
<keyword evidence="4 7" id="KW-0547">Nucleotide-binding</keyword>
<dbReference type="PANTHER" id="PTHR45631:SF6">
    <property type="entry name" value="OS09G0352000 PROTEIN"/>
    <property type="match status" value="1"/>
</dbReference>
<dbReference type="HOGENOM" id="CLU_000288_41_2_1"/>
<evidence type="ECO:0000313" key="11">
    <source>
        <dbReference type="EnsemblPlants" id="OBART09G07220.1"/>
    </source>
</evidence>
<protein>
    <recommendedName>
        <fullName evidence="10">Protein kinase domain-containing protein</fullName>
    </recommendedName>
</protein>
<dbReference type="PANTHER" id="PTHR45631">
    <property type="entry name" value="OS07G0107800 PROTEIN-RELATED"/>
    <property type="match status" value="1"/>
</dbReference>
<evidence type="ECO:0000256" key="8">
    <source>
        <dbReference type="SAM" id="MobiDB-lite"/>
    </source>
</evidence>
<sequence>MALLLFFAAFVLAAVAPAAGQRKGFLSIDCGLEADSGAYTDIDRGIFYIPDGPYVDAGENHEVAADLKEGHIRPDLTVRSFPSGMRNCYTLPTDAGSKYLVRVVAVYGNYDGKNNSVGLQFNLHIGTNYWDTVQPANGRQVYEALFVAWGSWAPVCLVNTGQGTPFASSVELRPLGSELYPAVMANQYIRLYGRRNLGPTTASVTRYPNDPFDRYWWHQDTNNPMWANLTTTSINIKLESSFEVPAAILKDAVQVAGNGTILNIKWQDNTGRQFAVFLHFADFQDSQVREFNVYFNSGPPNKYRPHYLAAGFVYTTRWYRAIDGEFNVTLAATAESVLPPMLNAYEIYTLIVHDTPTTFQQDGNQLNGPIPDSLCKLNEGSLVFSYGSNGDVCNKTNLPGSKKRAAILAISIAAPVLEVKNIIGIVYKKNENRHFTYDELKKLTDNFQQFIGEGGFGCVYHGYLEDNTEVAVKIHSEKSSHGFNEFLAELESLTKFRHKNLVSLVGYCSEKAHLALIYEYMPRGNLFDLLRDKTGVGESLNWAMRVRVLLDAAQGLDCLHTGCNRPIIHRDVKTSNILLDQNLHAKIADFGLSKIYLSDMQSGLSTTVAGTMGYIDPEVTESNDVYSFGVVLLEVATGNGHIIQHVKEKVASGDISSIADERLNGGYNVVEIALLCTEPLPAQRPSMTTVVVQMESLSLEVAREDRGLHANPTGDAVATSSTFDPSAR</sequence>
<keyword evidence="6 7" id="KW-0067">ATP-binding</keyword>
<evidence type="ECO:0000256" key="7">
    <source>
        <dbReference type="PROSITE-ProRule" id="PRU10141"/>
    </source>
</evidence>
<dbReference type="AlphaFoldDB" id="A0A0D3H5V5"/>
<evidence type="ECO:0000256" key="5">
    <source>
        <dbReference type="ARBA" id="ARBA00022777"/>
    </source>
</evidence>
<feature type="compositionally biased region" description="Polar residues" evidence="8">
    <location>
        <begin position="718"/>
        <end position="728"/>
    </location>
</feature>
<dbReference type="Gene3D" id="1.10.510.10">
    <property type="entry name" value="Transferase(Phosphotransferase) domain 1"/>
    <property type="match status" value="1"/>
</dbReference>
<evidence type="ECO:0000256" key="9">
    <source>
        <dbReference type="SAM" id="SignalP"/>
    </source>
</evidence>
<dbReference type="Pfam" id="PF12819">
    <property type="entry name" value="Malectin_like"/>
    <property type="match status" value="1"/>
</dbReference>
<comment type="subcellular location">
    <subcellularLocation>
        <location evidence="1">Membrane</location>
        <topology evidence="1">Single-pass membrane protein</topology>
    </subcellularLocation>
</comment>
<organism evidence="11">
    <name type="scientific">Oryza barthii</name>
    <dbReference type="NCBI Taxonomy" id="65489"/>
    <lineage>
        <taxon>Eukaryota</taxon>
        <taxon>Viridiplantae</taxon>
        <taxon>Streptophyta</taxon>
        <taxon>Embryophyta</taxon>
        <taxon>Tracheophyta</taxon>
        <taxon>Spermatophyta</taxon>
        <taxon>Magnoliopsida</taxon>
        <taxon>Liliopsida</taxon>
        <taxon>Poales</taxon>
        <taxon>Poaceae</taxon>
        <taxon>BOP clade</taxon>
        <taxon>Oryzoideae</taxon>
        <taxon>Oryzeae</taxon>
        <taxon>Oryzinae</taxon>
        <taxon>Oryza</taxon>
    </lineage>
</organism>
<dbReference type="InterPro" id="IPR024788">
    <property type="entry name" value="Malectin-like_Carb-bd_dom"/>
</dbReference>